<dbReference type="PROSITE" id="PS51459">
    <property type="entry name" value="FIDO"/>
    <property type="match status" value="1"/>
</dbReference>
<feature type="binding site" evidence="2">
    <location>
        <begin position="182"/>
        <end position="189"/>
    </location>
    <ligand>
        <name>ATP</name>
        <dbReference type="ChEBI" id="CHEBI:30616"/>
    </ligand>
</feature>
<dbReference type="SUPFAM" id="SSF140931">
    <property type="entry name" value="Fic-like"/>
    <property type="match status" value="1"/>
</dbReference>
<dbReference type="Gene3D" id="1.10.3290.10">
    <property type="entry name" value="Fido-like domain"/>
    <property type="match status" value="1"/>
</dbReference>
<evidence type="ECO:0000313" key="6">
    <source>
        <dbReference type="EMBL" id="KKR42850.1"/>
    </source>
</evidence>
<accession>A0A0G0T6W2</accession>
<dbReference type="InterPro" id="IPR036597">
    <property type="entry name" value="Fido-like_dom_sf"/>
</dbReference>
<dbReference type="GO" id="GO:0005524">
    <property type="term" value="F:ATP binding"/>
    <property type="evidence" value="ECO:0007669"/>
    <property type="project" value="UniProtKB-KW"/>
</dbReference>
<dbReference type="Pfam" id="PF02661">
    <property type="entry name" value="Fic"/>
    <property type="match status" value="1"/>
</dbReference>
<evidence type="ECO:0000256" key="3">
    <source>
        <dbReference type="PIRSR" id="PIRSR640198-3"/>
    </source>
</evidence>
<evidence type="ECO:0000259" key="5">
    <source>
        <dbReference type="PROSITE" id="PS51459"/>
    </source>
</evidence>
<name>A0A0G0T6W2_9BACT</name>
<evidence type="ECO:0000256" key="2">
    <source>
        <dbReference type="PIRSR" id="PIRSR640198-2"/>
    </source>
</evidence>
<keyword evidence="4" id="KW-0175">Coiled coil</keyword>
<proteinExistence type="predicted"/>
<comment type="caution">
    <text evidence="6">The sequence shown here is derived from an EMBL/GenBank/DDBJ whole genome shotgun (WGS) entry which is preliminary data.</text>
</comment>
<feature type="coiled-coil region" evidence="4">
    <location>
        <begin position="232"/>
        <end position="263"/>
    </location>
</feature>
<dbReference type="PANTHER" id="PTHR13504">
    <property type="entry name" value="FIDO DOMAIN-CONTAINING PROTEIN DDB_G0283145"/>
    <property type="match status" value="1"/>
</dbReference>
<dbReference type="InterPro" id="IPR003812">
    <property type="entry name" value="Fido"/>
</dbReference>
<dbReference type="Proteomes" id="UP000034881">
    <property type="component" value="Unassembled WGS sequence"/>
</dbReference>
<dbReference type="PANTHER" id="PTHR13504:SF38">
    <property type="entry name" value="FIDO DOMAIN-CONTAINING PROTEIN"/>
    <property type="match status" value="1"/>
</dbReference>
<keyword evidence="2" id="KW-0067">ATP-binding</keyword>
<organism evidence="6 7">
    <name type="scientific">Candidatus Daviesbacteria bacterium GW2011_GWC2_40_12</name>
    <dbReference type="NCBI Taxonomy" id="1618431"/>
    <lineage>
        <taxon>Bacteria</taxon>
        <taxon>Candidatus Daviesiibacteriota</taxon>
    </lineage>
</organism>
<evidence type="ECO:0000256" key="4">
    <source>
        <dbReference type="SAM" id="Coils"/>
    </source>
</evidence>
<evidence type="ECO:0000313" key="7">
    <source>
        <dbReference type="Proteomes" id="UP000034881"/>
    </source>
</evidence>
<dbReference type="InterPro" id="IPR040198">
    <property type="entry name" value="Fido_containing"/>
</dbReference>
<dbReference type="Gene3D" id="1.10.10.10">
    <property type="entry name" value="Winged helix-like DNA-binding domain superfamily/Winged helix DNA-binding domain"/>
    <property type="match status" value="1"/>
</dbReference>
<feature type="domain" description="Fido" evidence="5">
    <location>
        <begin position="97"/>
        <end position="240"/>
    </location>
</feature>
<keyword evidence="2" id="KW-0547">Nucleotide-binding</keyword>
<sequence>MWIPPLYTTTNRIISLITKIEVLRIHFSSANLPPKIMDKIKRISLLKSSLYSARIEGNTLEISDLESKNTEKQKKKEIFNLIDAANLINRIKVDEPLSKNILLKLHLVVLKDLSPDAGQIRTEVSVIFNQANVAVYLPPRPSQINPLLNQLLQFINSKKEGFPLVTAFLSHLIFEKIHPFLDGNGRVGRLLISAVLKSYGWNFAFAVPFEEYLDAHKSDYYFHLDKGLQNTNEYLEFMLEAYLDQLETLKNQLEEEIANKQRFLAPRQEEIVNIMKDHKVISFDMIRRRFPKIPGRTLRYDLKSLVDKGLIETSGKTRGRYYRIVQK</sequence>
<feature type="site" description="Important for autoinhibition of adenylyltransferase activity" evidence="3">
    <location>
        <position position="56"/>
    </location>
</feature>
<dbReference type="InterPro" id="IPR036388">
    <property type="entry name" value="WH-like_DNA-bd_sf"/>
</dbReference>
<reference evidence="6 7" key="1">
    <citation type="journal article" date="2015" name="Nature">
        <title>rRNA introns, odd ribosomes, and small enigmatic genomes across a large radiation of phyla.</title>
        <authorList>
            <person name="Brown C.T."/>
            <person name="Hug L.A."/>
            <person name="Thomas B.C."/>
            <person name="Sharon I."/>
            <person name="Castelle C.J."/>
            <person name="Singh A."/>
            <person name="Wilkins M.J."/>
            <person name="Williams K.H."/>
            <person name="Banfield J.F."/>
        </authorList>
    </citation>
    <scope>NUCLEOTIDE SEQUENCE [LARGE SCALE GENOMIC DNA]</scope>
</reference>
<gene>
    <name evidence="6" type="ORF">UT77_C0001G0301</name>
</gene>
<evidence type="ECO:0000256" key="1">
    <source>
        <dbReference type="PIRSR" id="PIRSR640198-1"/>
    </source>
</evidence>
<dbReference type="AlphaFoldDB" id="A0A0G0T6W2"/>
<protein>
    <recommendedName>
        <fullName evidence="5">Fido domain-containing protein</fullName>
    </recommendedName>
</protein>
<feature type="active site" evidence="1">
    <location>
        <position position="178"/>
    </location>
</feature>
<dbReference type="EMBL" id="LBYB01000001">
    <property type="protein sequence ID" value="KKR42850.1"/>
    <property type="molecule type" value="Genomic_DNA"/>
</dbReference>